<dbReference type="OrthoDB" id="2017317at2759"/>
<evidence type="ECO:0000256" key="1">
    <source>
        <dbReference type="SAM" id="MobiDB-lite"/>
    </source>
</evidence>
<sequence>MEPVTIAPGLNVKQIQGVATAVKWREPVVGFPAQSFEDTNSKLNGSQLTQTTIRENDSSTLANGVPSSVVVVPQNDVGLSQTDLDSNANRATIQSRARARRSDEPAPFLCVDNLPMDKVIVDGKTSASPAVRKPPPPSSRKYQDFEAAPPTSSTSTTRKGSAAIQSPGPTRATPKSTPRNTPSAGFYNYNSFFTHKSSCKQELAKKPSLAYQSRKLTEKSCISCWSTKLVEFEQPFLANATPPLDKSNLPPLPSALSLEAATLRQNSQVIQPFKHGREPVVHKVNERASSPSFEMKAQTVKAIHDVTRQISKQSSTTSVKPSGRLLKGKLQPLHTFKMDGPAIEKCQGIQPEGTTRSYTPSQSRLLQRKRELLNMLPPDIFQTRPQTQESIHRTSVASNWDETRYNDLESDLG</sequence>
<accession>A0A2G8JQ96</accession>
<keyword evidence="3" id="KW-1185">Reference proteome</keyword>
<feature type="region of interest" description="Disordered" evidence="1">
    <location>
        <begin position="380"/>
        <end position="413"/>
    </location>
</feature>
<feature type="region of interest" description="Disordered" evidence="1">
    <location>
        <begin position="124"/>
        <end position="183"/>
    </location>
</feature>
<feature type="compositionally biased region" description="Polar residues" evidence="1">
    <location>
        <begin position="383"/>
        <end position="400"/>
    </location>
</feature>
<reference evidence="2 3" key="1">
    <citation type="journal article" date="2017" name="PLoS Biol.">
        <title>The sea cucumber genome provides insights into morphological evolution and visceral regeneration.</title>
        <authorList>
            <person name="Zhang X."/>
            <person name="Sun L."/>
            <person name="Yuan J."/>
            <person name="Sun Y."/>
            <person name="Gao Y."/>
            <person name="Zhang L."/>
            <person name="Li S."/>
            <person name="Dai H."/>
            <person name="Hamel J.F."/>
            <person name="Liu C."/>
            <person name="Yu Y."/>
            <person name="Liu S."/>
            <person name="Lin W."/>
            <person name="Guo K."/>
            <person name="Jin S."/>
            <person name="Xu P."/>
            <person name="Storey K.B."/>
            <person name="Huan P."/>
            <person name="Zhang T."/>
            <person name="Zhou Y."/>
            <person name="Zhang J."/>
            <person name="Lin C."/>
            <person name="Li X."/>
            <person name="Xing L."/>
            <person name="Huo D."/>
            <person name="Sun M."/>
            <person name="Wang L."/>
            <person name="Mercier A."/>
            <person name="Li F."/>
            <person name="Yang H."/>
            <person name="Xiang J."/>
        </authorList>
    </citation>
    <scope>NUCLEOTIDE SEQUENCE [LARGE SCALE GENOMIC DNA]</scope>
    <source>
        <strain evidence="2">Shaxun</strain>
        <tissue evidence="2">Muscle</tissue>
    </source>
</reference>
<protein>
    <submittedName>
        <fullName evidence="2">Uncharacterized protein</fullName>
    </submittedName>
</protein>
<comment type="caution">
    <text evidence="2">The sequence shown here is derived from an EMBL/GenBank/DDBJ whole genome shotgun (WGS) entry which is preliminary data.</text>
</comment>
<organism evidence="2 3">
    <name type="scientific">Stichopus japonicus</name>
    <name type="common">Sea cucumber</name>
    <dbReference type="NCBI Taxonomy" id="307972"/>
    <lineage>
        <taxon>Eukaryota</taxon>
        <taxon>Metazoa</taxon>
        <taxon>Echinodermata</taxon>
        <taxon>Eleutherozoa</taxon>
        <taxon>Echinozoa</taxon>
        <taxon>Holothuroidea</taxon>
        <taxon>Aspidochirotacea</taxon>
        <taxon>Aspidochirotida</taxon>
        <taxon>Stichopodidae</taxon>
        <taxon>Apostichopus</taxon>
    </lineage>
</organism>
<dbReference type="EMBL" id="MRZV01001428">
    <property type="protein sequence ID" value="PIK37937.1"/>
    <property type="molecule type" value="Genomic_DNA"/>
</dbReference>
<dbReference type="AlphaFoldDB" id="A0A2G8JQ96"/>
<dbReference type="Proteomes" id="UP000230750">
    <property type="component" value="Unassembled WGS sequence"/>
</dbReference>
<gene>
    <name evidence="2" type="ORF">BSL78_25227</name>
</gene>
<name>A0A2G8JQ96_STIJA</name>
<feature type="compositionally biased region" description="Polar residues" evidence="1">
    <location>
        <begin position="163"/>
        <end position="183"/>
    </location>
</feature>
<proteinExistence type="predicted"/>
<evidence type="ECO:0000313" key="3">
    <source>
        <dbReference type="Proteomes" id="UP000230750"/>
    </source>
</evidence>
<evidence type="ECO:0000313" key="2">
    <source>
        <dbReference type="EMBL" id="PIK37937.1"/>
    </source>
</evidence>